<keyword evidence="2" id="KW-0805">Transcription regulation</keyword>
<dbReference type="AlphaFoldDB" id="A0A158CK96"/>
<name>A0A158CK96_9BURK</name>
<protein>
    <submittedName>
        <fullName evidence="6">LysR family transcriptional regulator</fullName>
    </submittedName>
</protein>
<keyword evidence="7" id="KW-1185">Reference proteome</keyword>
<evidence type="ECO:0000256" key="4">
    <source>
        <dbReference type="ARBA" id="ARBA00023163"/>
    </source>
</evidence>
<evidence type="ECO:0000313" key="6">
    <source>
        <dbReference type="EMBL" id="SAK82793.1"/>
    </source>
</evidence>
<evidence type="ECO:0000259" key="5">
    <source>
        <dbReference type="Pfam" id="PF03466"/>
    </source>
</evidence>
<feature type="domain" description="LysR substrate-binding" evidence="5">
    <location>
        <begin position="56"/>
        <end position="255"/>
    </location>
</feature>
<dbReference type="Proteomes" id="UP000054624">
    <property type="component" value="Unassembled WGS sequence"/>
</dbReference>
<dbReference type="EMBL" id="FCOI02000025">
    <property type="protein sequence ID" value="SAK82793.1"/>
    <property type="molecule type" value="Genomic_DNA"/>
</dbReference>
<dbReference type="PANTHER" id="PTHR30537">
    <property type="entry name" value="HTH-TYPE TRANSCRIPTIONAL REGULATOR"/>
    <property type="match status" value="1"/>
</dbReference>
<dbReference type="CDD" id="cd08481">
    <property type="entry name" value="PBP2_GcdR_like"/>
    <property type="match status" value="1"/>
</dbReference>
<reference evidence="7" key="1">
    <citation type="submission" date="2016-01" db="EMBL/GenBank/DDBJ databases">
        <authorList>
            <person name="Peeters Charlotte."/>
        </authorList>
    </citation>
    <scope>NUCLEOTIDE SEQUENCE [LARGE SCALE GENOMIC DNA]</scope>
</reference>
<dbReference type="FunFam" id="3.40.190.10:FF:000017">
    <property type="entry name" value="Glycine cleavage system transcriptional activator"/>
    <property type="match status" value="1"/>
</dbReference>
<dbReference type="Pfam" id="PF03466">
    <property type="entry name" value="LysR_substrate"/>
    <property type="match status" value="1"/>
</dbReference>
<dbReference type="Gene3D" id="3.40.190.10">
    <property type="entry name" value="Periplasmic binding protein-like II"/>
    <property type="match status" value="2"/>
</dbReference>
<evidence type="ECO:0000313" key="7">
    <source>
        <dbReference type="Proteomes" id="UP000054624"/>
    </source>
</evidence>
<dbReference type="GO" id="GO:0003700">
    <property type="term" value="F:DNA-binding transcription factor activity"/>
    <property type="evidence" value="ECO:0007669"/>
    <property type="project" value="TreeGrafter"/>
</dbReference>
<comment type="similarity">
    <text evidence="1">Belongs to the LysR transcriptional regulatory family.</text>
</comment>
<evidence type="ECO:0000256" key="3">
    <source>
        <dbReference type="ARBA" id="ARBA00023125"/>
    </source>
</evidence>
<accession>A0A158CK96</accession>
<dbReference type="STRING" id="1777137.AWB76_05663"/>
<dbReference type="PANTHER" id="PTHR30537:SF26">
    <property type="entry name" value="GLYCINE CLEAVAGE SYSTEM TRANSCRIPTIONAL ACTIVATOR"/>
    <property type="match status" value="1"/>
</dbReference>
<dbReference type="GO" id="GO:0043565">
    <property type="term" value="F:sequence-specific DNA binding"/>
    <property type="evidence" value="ECO:0007669"/>
    <property type="project" value="TreeGrafter"/>
</dbReference>
<sequence length="309" mass="35540">MLPIKRGVHQLRNEPFDEEFKRRISLTEPGEIYAKRVRENPERLERDMLVAMARRSAGGILELAVIPTFATRWLIPRLPAFYAQHDDIVVNLTTRAAPFLFKDTPFDAAIHFGDPLWPGSVAKYLFGEEITAVCSPRLLAGKTKLTPRDVAGFTLLHQSARPDAWRQWLAQAALHDIDSMKGQRYELFSMLVEAAKAGLGIALVPRFLVAHELRARELVRPFDLPLRSDKGYYLVYPERKQNSALLRTFEDWLLTTAHSYIETQEWIRPCHGSNRLDVCLHSPRRDCTIRPAFSTRNATRKSPRLRMNR</sequence>
<evidence type="ECO:0000256" key="1">
    <source>
        <dbReference type="ARBA" id="ARBA00009437"/>
    </source>
</evidence>
<evidence type="ECO:0000256" key="2">
    <source>
        <dbReference type="ARBA" id="ARBA00023015"/>
    </source>
</evidence>
<gene>
    <name evidence="6" type="ORF">AWB76_05663</name>
</gene>
<keyword evidence="4" id="KW-0804">Transcription</keyword>
<dbReference type="GO" id="GO:0006351">
    <property type="term" value="P:DNA-templated transcription"/>
    <property type="evidence" value="ECO:0007669"/>
    <property type="project" value="TreeGrafter"/>
</dbReference>
<organism evidence="6 7">
    <name type="scientific">Caballeronia temeraria</name>
    <dbReference type="NCBI Taxonomy" id="1777137"/>
    <lineage>
        <taxon>Bacteria</taxon>
        <taxon>Pseudomonadati</taxon>
        <taxon>Pseudomonadota</taxon>
        <taxon>Betaproteobacteria</taxon>
        <taxon>Burkholderiales</taxon>
        <taxon>Burkholderiaceae</taxon>
        <taxon>Caballeronia</taxon>
    </lineage>
</organism>
<dbReference type="InterPro" id="IPR058163">
    <property type="entry name" value="LysR-type_TF_proteobact-type"/>
</dbReference>
<keyword evidence="3" id="KW-0238">DNA-binding</keyword>
<proteinExistence type="inferred from homology"/>
<dbReference type="InterPro" id="IPR005119">
    <property type="entry name" value="LysR_subst-bd"/>
</dbReference>
<dbReference type="SUPFAM" id="SSF53850">
    <property type="entry name" value="Periplasmic binding protein-like II"/>
    <property type="match status" value="1"/>
</dbReference>